<accession>A0A2G2Z9Z8</accession>
<comment type="caution">
    <text evidence="1">The sequence shown here is derived from an EMBL/GenBank/DDBJ whole genome shotgun (WGS) entry which is preliminary data.</text>
</comment>
<organism evidence="1 2">
    <name type="scientific">Capsicum annuum</name>
    <name type="common">Capsicum pepper</name>
    <dbReference type="NCBI Taxonomy" id="4072"/>
    <lineage>
        <taxon>Eukaryota</taxon>
        <taxon>Viridiplantae</taxon>
        <taxon>Streptophyta</taxon>
        <taxon>Embryophyta</taxon>
        <taxon>Tracheophyta</taxon>
        <taxon>Spermatophyta</taxon>
        <taxon>Magnoliopsida</taxon>
        <taxon>eudicotyledons</taxon>
        <taxon>Gunneridae</taxon>
        <taxon>Pentapetalae</taxon>
        <taxon>asterids</taxon>
        <taxon>lamiids</taxon>
        <taxon>Solanales</taxon>
        <taxon>Solanaceae</taxon>
        <taxon>Solanoideae</taxon>
        <taxon>Capsiceae</taxon>
        <taxon>Capsicum</taxon>
    </lineage>
</organism>
<proteinExistence type="predicted"/>
<gene>
    <name evidence="1" type="ORF">T459_16895</name>
</gene>
<sequence length="218" mass="24882">MAGSLWEVDWRWFAAWLKKCGVDWRDILTASWPSIFGATLIFASHSEDQAEGERRKKEEDCYLKRGSSVLQEFLALCDGNCRIPIRYFTAFEIERAIKHSEKTLELFDGYMGELEAEDHVCGTLGDSNVMNRVDSVISKETVDLEEDVESNTEEGNAMSRVDSPILEVKIDLKNIPTNFVNRCIKEGNVMNIADPTILEEHGIEIQQQLNDYLDLVKK</sequence>
<dbReference type="Gramene" id="PHT78843">
    <property type="protein sequence ID" value="PHT78843"/>
    <property type="gene ID" value="T459_16895"/>
</dbReference>
<evidence type="ECO:0000313" key="1">
    <source>
        <dbReference type="EMBL" id="PHT78843.1"/>
    </source>
</evidence>
<dbReference type="EMBL" id="AYRZ02000006">
    <property type="protein sequence ID" value="PHT78843.1"/>
    <property type="molecule type" value="Genomic_DNA"/>
</dbReference>
<evidence type="ECO:0000313" key="2">
    <source>
        <dbReference type="Proteomes" id="UP000222542"/>
    </source>
</evidence>
<reference evidence="1 2" key="1">
    <citation type="journal article" date="2014" name="Nat. Genet.">
        <title>Genome sequence of the hot pepper provides insights into the evolution of pungency in Capsicum species.</title>
        <authorList>
            <person name="Kim S."/>
            <person name="Park M."/>
            <person name="Yeom S.I."/>
            <person name="Kim Y.M."/>
            <person name="Lee J.M."/>
            <person name="Lee H.A."/>
            <person name="Seo E."/>
            <person name="Choi J."/>
            <person name="Cheong K."/>
            <person name="Kim K.T."/>
            <person name="Jung K."/>
            <person name="Lee G.W."/>
            <person name="Oh S.K."/>
            <person name="Bae C."/>
            <person name="Kim S.B."/>
            <person name="Lee H.Y."/>
            <person name="Kim S.Y."/>
            <person name="Kim M.S."/>
            <person name="Kang B.C."/>
            <person name="Jo Y.D."/>
            <person name="Yang H.B."/>
            <person name="Jeong H.J."/>
            <person name="Kang W.H."/>
            <person name="Kwon J.K."/>
            <person name="Shin C."/>
            <person name="Lim J.Y."/>
            <person name="Park J.H."/>
            <person name="Huh J.H."/>
            <person name="Kim J.S."/>
            <person name="Kim B.D."/>
            <person name="Cohen O."/>
            <person name="Paran I."/>
            <person name="Suh M.C."/>
            <person name="Lee S.B."/>
            <person name="Kim Y.K."/>
            <person name="Shin Y."/>
            <person name="Noh S.J."/>
            <person name="Park J."/>
            <person name="Seo Y.S."/>
            <person name="Kwon S.Y."/>
            <person name="Kim H.A."/>
            <person name="Park J.M."/>
            <person name="Kim H.J."/>
            <person name="Choi S.B."/>
            <person name="Bosland P.W."/>
            <person name="Reeves G."/>
            <person name="Jo S.H."/>
            <person name="Lee B.W."/>
            <person name="Cho H.T."/>
            <person name="Choi H.S."/>
            <person name="Lee M.S."/>
            <person name="Yu Y."/>
            <person name="Do Choi Y."/>
            <person name="Park B.S."/>
            <person name="van Deynze A."/>
            <person name="Ashrafi H."/>
            <person name="Hill T."/>
            <person name="Kim W.T."/>
            <person name="Pai H.S."/>
            <person name="Ahn H.K."/>
            <person name="Yeam I."/>
            <person name="Giovannoni J.J."/>
            <person name="Rose J.K."/>
            <person name="Sorensen I."/>
            <person name="Lee S.J."/>
            <person name="Kim R.W."/>
            <person name="Choi I.Y."/>
            <person name="Choi B.S."/>
            <person name="Lim J.S."/>
            <person name="Lee Y.H."/>
            <person name="Choi D."/>
        </authorList>
    </citation>
    <scope>NUCLEOTIDE SEQUENCE [LARGE SCALE GENOMIC DNA]</scope>
    <source>
        <strain evidence="2">cv. CM334</strain>
    </source>
</reference>
<reference evidence="1 2" key="2">
    <citation type="journal article" date="2017" name="Genome Biol.">
        <title>New reference genome sequences of hot pepper reveal the massive evolution of plant disease-resistance genes by retroduplication.</title>
        <authorList>
            <person name="Kim S."/>
            <person name="Park J."/>
            <person name="Yeom S.I."/>
            <person name="Kim Y.M."/>
            <person name="Seo E."/>
            <person name="Kim K.T."/>
            <person name="Kim M.S."/>
            <person name="Lee J.M."/>
            <person name="Cheong K."/>
            <person name="Shin H.S."/>
            <person name="Kim S.B."/>
            <person name="Han K."/>
            <person name="Lee J."/>
            <person name="Park M."/>
            <person name="Lee H.A."/>
            <person name="Lee H.Y."/>
            <person name="Lee Y."/>
            <person name="Oh S."/>
            <person name="Lee J.H."/>
            <person name="Choi E."/>
            <person name="Choi E."/>
            <person name="Lee S.E."/>
            <person name="Jeon J."/>
            <person name="Kim H."/>
            <person name="Choi G."/>
            <person name="Song H."/>
            <person name="Lee J."/>
            <person name="Lee S.C."/>
            <person name="Kwon J.K."/>
            <person name="Lee H.Y."/>
            <person name="Koo N."/>
            <person name="Hong Y."/>
            <person name="Kim R.W."/>
            <person name="Kang W.H."/>
            <person name="Huh J.H."/>
            <person name="Kang B.C."/>
            <person name="Yang T.J."/>
            <person name="Lee Y.H."/>
            <person name="Bennetzen J.L."/>
            <person name="Choi D."/>
        </authorList>
    </citation>
    <scope>NUCLEOTIDE SEQUENCE [LARGE SCALE GENOMIC DNA]</scope>
    <source>
        <strain evidence="2">cv. CM334</strain>
    </source>
</reference>
<dbReference type="Proteomes" id="UP000222542">
    <property type="component" value="Unassembled WGS sequence"/>
</dbReference>
<name>A0A2G2Z9Z8_CAPAN</name>
<dbReference type="AlphaFoldDB" id="A0A2G2Z9Z8"/>
<keyword evidence="2" id="KW-1185">Reference proteome</keyword>
<protein>
    <submittedName>
        <fullName evidence="1">Uncharacterized protein</fullName>
    </submittedName>
</protein>